<dbReference type="PATRIC" id="fig|1550241.5.peg.1641"/>
<sequence length="128" mass="14499">MLLVKKTVIEVDGCSGVDITETLSSLKDFTQSIQIETPQGLSRVEVRVKRIERSGECWYLRIGLRKREGWLWGEDFSICVEEAGPLFRINIERIKGVGRVHADVFGLWIVELLKKKCAAVSPVIVSRL</sequence>
<protein>
    <submittedName>
        <fullName evidence="1">Uncharacterized protein</fullName>
    </submittedName>
</protein>
<reference evidence="1 2" key="1">
    <citation type="journal article" date="2015" name="Stand. Genomic Sci.">
        <title>Complete genome sequence of and proposal of Thermofilum uzonense sp. nov. a novel hyperthermophilic crenarchaeon and emended description of the genus Thermofilum.</title>
        <authorList>
            <person name="Toshchakov S.V."/>
            <person name="Korzhenkov A.A."/>
            <person name="Samarov N.I."/>
            <person name="Mazunin I.O."/>
            <person name="Mozhey O.I."/>
            <person name="Shmyr I.S."/>
            <person name="Derbikova K.S."/>
            <person name="Taranov E.A."/>
            <person name="Dominova I.N."/>
            <person name="Bonch-Osmolovskaya E.A."/>
            <person name="Patrushev M.V."/>
            <person name="Podosokorskaya O.A."/>
            <person name="Kublanov I.V."/>
        </authorList>
    </citation>
    <scope>NUCLEOTIDE SEQUENCE [LARGE SCALE GENOMIC DNA]</scope>
    <source>
        <strain evidence="1 2">1807-2</strain>
    </source>
</reference>
<dbReference type="EMBL" id="CP009961">
    <property type="protein sequence ID" value="AKG39171.1"/>
    <property type="molecule type" value="Genomic_DNA"/>
</dbReference>
<organism evidence="1 2">
    <name type="scientific">Infirmifilum uzonense</name>
    <dbReference type="NCBI Taxonomy" id="1550241"/>
    <lineage>
        <taxon>Archaea</taxon>
        <taxon>Thermoproteota</taxon>
        <taxon>Thermoprotei</taxon>
        <taxon>Thermofilales</taxon>
        <taxon>Thermofilaceae</taxon>
        <taxon>Infirmifilum</taxon>
    </lineage>
</organism>
<accession>A0A0F7CLC5</accession>
<dbReference type="Proteomes" id="UP000067434">
    <property type="component" value="Chromosome"/>
</dbReference>
<evidence type="ECO:0000313" key="1">
    <source>
        <dbReference type="EMBL" id="AKG39171.1"/>
    </source>
</evidence>
<keyword evidence="2" id="KW-1185">Reference proteome</keyword>
<dbReference type="AlphaFoldDB" id="A0A0F7CLC5"/>
<proteinExistence type="predicted"/>
<gene>
    <name evidence="1" type="ORF">MA03_07905</name>
</gene>
<dbReference type="KEGG" id="thf:MA03_07905"/>
<evidence type="ECO:0000313" key="2">
    <source>
        <dbReference type="Proteomes" id="UP000067434"/>
    </source>
</evidence>
<dbReference type="HOGENOM" id="CLU_1954779_0_0_2"/>
<name>A0A0F7CLC5_9CREN</name>